<dbReference type="AlphaFoldDB" id="A0A0B2UQY3"/>
<dbReference type="InterPro" id="IPR039355">
    <property type="entry name" value="Transcription_factor_GATA"/>
</dbReference>
<evidence type="ECO:0000256" key="4">
    <source>
        <dbReference type="ARBA" id="ARBA00022833"/>
    </source>
</evidence>
<dbReference type="PROSITE" id="PS00344">
    <property type="entry name" value="GATA_ZN_FINGER_1"/>
    <property type="match status" value="1"/>
</dbReference>
<dbReference type="Gene3D" id="3.30.50.10">
    <property type="entry name" value="Erythroid Transcription Factor GATA-1, subunit A"/>
    <property type="match status" value="1"/>
</dbReference>
<dbReference type="InterPro" id="IPR013088">
    <property type="entry name" value="Znf_NHR/GATA"/>
</dbReference>
<keyword evidence="7" id="KW-0539">Nucleus</keyword>
<evidence type="ECO:0000256" key="2">
    <source>
        <dbReference type="ARBA" id="ARBA00022723"/>
    </source>
</evidence>
<evidence type="ECO:0000256" key="6">
    <source>
        <dbReference type="ARBA" id="ARBA00023163"/>
    </source>
</evidence>
<dbReference type="GO" id="GO:0045165">
    <property type="term" value="P:cell fate commitment"/>
    <property type="evidence" value="ECO:0007669"/>
    <property type="project" value="TreeGrafter"/>
</dbReference>
<dbReference type="Proteomes" id="UP000031036">
    <property type="component" value="Unassembled WGS sequence"/>
</dbReference>
<keyword evidence="6" id="KW-0804">Transcription</keyword>
<reference evidence="11 12" key="1">
    <citation type="submission" date="2014-11" db="EMBL/GenBank/DDBJ databases">
        <title>Genetic blueprint of the zoonotic pathogen Toxocara canis.</title>
        <authorList>
            <person name="Zhu X.-Q."/>
            <person name="Korhonen P.K."/>
            <person name="Cai H."/>
            <person name="Young N.D."/>
            <person name="Nejsum P."/>
            <person name="von Samson-Himmelstjerna G."/>
            <person name="Boag P.R."/>
            <person name="Tan P."/>
            <person name="Li Q."/>
            <person name="Min J."/>
            <person name="Yang Y."/>
            <person name="Wang X."/>
            <person name="Fang X."/>
            <person name="Hall R.S."/>
            <person name="Hofmann A."/>
            <person name="Sternberg P.W."/>
            <person name="Jex A.R."/>
            <person name="Gasser R.B."/>
        </authorList>
    </citation>
    <scope>NUCLEOTIDE SEQUENCE [LARGE SCALE GENOMIC DNA]</scope>
    <source>
        <strain evidence="11">PN_DK_2014</strain>
    </source>
</reference>
<organism evidence="11 12">
    <name type="scientific">Toxocara canis</name>
    <name type="common">Canine roundworm</name>
    <dbReference type="NCBI Taxonomy" id="6265"/>
    <lineage>
        <taxon>Eukaryota</taxon>
        <taxon>Metazoa</taxon>
        <taxon>Ecdysozoa</taxon>
        <taxon>Nematoda</taxon>
        <taxon>Chromadorea</taxon>
        <taxon>Rhabditida</taxon>
        <taxon>Spirurina</taxon>
        <taxon>Ascaridomorpha</taxon>
        <taxon>Ascaridoidea</taxon>
        <taxon>Toxocaridae</taxon>
        <taxon>Toxocara</taxon>
    </lineage>
</organism>
<feature type="compositionally biased region" description="Polar residues" evidence="9">
    <location>
        <begin position="93"/>
        <end position="113"/>
    </location>
</feature>
<comment type="subcellular location">
    <subcellularLocation>
        <location evidence="1">Nucleus</location>
    </subcellularLocation>
</comment>
<dbReference type="GO" id="GO:0000978">
    <property type="term" value="F:RNA polymerase II cis-regulatory region sequence-specific DNA binding"/>
    <property type="evidence" value="ECO:0007669"/>
    <property type="project" value="TreeGrafter"/>
</dbReference>
<dbReference type="SMART" id="SM00401">
    <property type="entry name" value="ZnF_GATA"/>
    <property type="match status" value="1"/>
</dbReference>
<dbReference type="OMA" id="AGKLVCN"/>
<sequence length="347" mass="38125">MHDDYGRYDANPVNIFCRVSVAQITDKLDKLFLRVETLLAQRQTERGVDTATNVQDERLTPVRLLSLKEEMSECGTEDKEAPSPSFPDHGEVSMQNCESDTTSGEASSQTVSGSRKRKPNREAVHKVEKFEECASTVTGSCHQQQEQQGSEESVAPSPDAFPYSSSIFESLSLAANLMASGNGGGAAEQNIFSMLCTQQQPQAAISQTSTTPPSVEHTNNEQSAEASVCIMDNEVVENAGGGASMSRCSNCMTTKTTAWRRDQLGKLVCNACGLYYRLHRTNRPVHMRKDIIQQRFRRRIKEDEVANSNPHSMLSSLISFSPSAAAATFAFLDHHNSLQTHNQTAPL</sequence>
<evidence type="ECO:0000256" key="7">
    <source>
        <dbReference type="ARBA" id="ARBA00023242"/>
    </source>
</evidence>
<feature type="domain" description="GATA-type" evidence="10">
    <location>
        <begin position="247"/>
        <end position="295"/>
    </location>
</feature>
<dbReference type="PRINTS" id="PR00619">
    <property type="entry name" value="GATAZNFINGER"/>
</dbReference>
<gene>
    <name evidence="11" type="primary">GATA1</name>
    <name evidence="11" type="ORF">Tcan_03743</name>
</gene>
<dbReference type="PANTHER" id="PTHR10071:SF281">
    <property type="entry name" value="BOX A-BINDING FACTOR-RELATED"/>
    <property type="match status" value="1"/>
</dbReference>
<accession>A0A0B2UQY3</accession>
<evidence type="ECO:0000256" key="3">
    <source>
        <dbReference type="ARBA" id="ARBA00022771"/>
    </source>
</evidence>
<dbReference type="GO" id="GO:0045944">
    <property type="term" value="P:positive regulation of transcription by RNA polymerase II"/>
    <property type="evidence" value="ECO:0007669"/>
    <property type="project" value="TreeGrafter"/>
</dbReference>
<keyword evidence="4" id="KW-0862">Zinc</keyword>
<feature type="compositionally biased region" description="Low complexity" evidence="9">
    <location>
        <begin position="143"/>
        <end position="153"/>
    </location>
</feature>
<dbReference type="STRING" id="6265.A0A0B2UQY3"/>
<comment type="caution">
    <text evidence="11">The sequence shown here is derived from an EMBL/GenBank/DDBJ whole genome shotgun (WGS) entry which is preliminary data.</text>
</comment>
<feature type="compositionally biased region" description="Basic and acidic residues" evidence="9">
    <location>
        <begin position="70"/>
        <end position="81"/>
    </location>
</feature>
<dbReference type="OrthoDB" id="515401at2759"/>
<dbReference type="CDD" id="cd00202">
    <property type="entry name" value="ZnF_GATA"/>
    <property type="match status" value="1"/>
</dbReference>
<dbReference type="PANTHER" id="PTHR10071">
    <property type="entry name" value="TRANSCRIPTION FACTOR GATA FAMILY MEMBER"/>
    <property type="match status" value="1"/>
</dbReference>
<proteinExistence type="predicted"/>
<dbReference type="EMBL" id="JPKZ01021715">
    <property type="protein sequence ID" value="KHN71572.1"/>
    <property type="molecule type" value="Genomic_DNA"/>
</dbReference>
<keyword evidence="5" id="KW-0805">Transcription regulation</keyword>
<evidence type="ECO:0000256" key="1">
    <source>
        <dbReference type="ARBA" id="ARBA00004123"/>
    </source>
</evidence>
<evidence type="ECO:0000259" key="10">
    <source>
        <dbReference type="PROSITE" id="PS50114"/>
    </source>
</evidence>
<feature type="region of interest" description="Disordered" evidence="9">
    <location>
        <begin position="70"/>
        <end position="123"/>
    </location>
</feature>
<keyword evidence="12" id="KW-1185">Reference proteome</keyword>
<evidence type="ECO:0000313" key="11">
    <source>
        <dbReference type="EMBL" id="KHN71572.1"/>
    </source>
</evidence>
<dbReference type="GO" id="GO:0008270">
    <property type="term" value="F:zinc ion binding"/>
    <property type="evidence" value="ECO:0007669"/>
    <property type="project" value="UniProtKB-KW"/>
</dbReference>
<evidence type="ECO:0000313" key="12">
    <source>
        <dbReference type="Proteomes" id="UP000031036"/>
    </source>
</evidence>
<dbReference type="InterPro" id="IPR000679">
    <property type="entry name" value="Znf_GATA"/>
</dbReference>
<dbReference type="GO" id="GO:0000981">
    <property type="term" value="F:DNA-binding transcription factor activity, RNA polymerase II-specific"/>
    <property type="evidence" value="ECO:0007669"/>
    <property type="project" value="TreeGrafter"/>
</dbReference>
<keyword evidence="3 8" id="KW-0863">Zinc-finger</keyword>
<evidence type="ECO:0000256" key="9">
    <source>
        <dbReference type="SAM" id="MobiDB-lite"/>
    </source>
</evidence>
<dbReference type="SUPFAM" id="SSF57716">
    <property type="entry name" value="Glucocorticoid receptor-like (DNA-binding domain)"/>
    <property type="match status" value="1"/>
</dbReference>
<name>A0A0B2UQY3_TOXCA</name>
<dbReference type="PROSITE" id="PS50114">
    <property type="entry name" value="GATA_ZN_FINGER_2"/>
    <property type="match status" value="1"/>
</dbReference>
<evidence type="ECO:0000256" key="5">
    <source>
        <dbReference type="ARBA" id="ARBA00023015"/>
    </source>
</evidence>
<dbReference type="GO" id="GO:0005634">
    <property type="term" value="C:nucleus"/>
    <property type="evidence" value="ECO:0007669"/>
    <property type="project" value="UniProtKB-SubCell"/>
</dbReference>
<evidence type="ECO:0000256" key="8">
    <source>
        <dbReference type="PROSITE-ProRule" id="PRU00094"/>
    </source>
</evidence>
<dbReference type="GO" id="GO:0000122">
    <property type="term" value="P:negative regulation of transcription by RNA polymerase II"/>
    <property type="evidence" value="ECO:0007669"/>
    <property type="project" value="TreeGrafter"/>
</dbReference>
<protein>
    <submittedName>
        <fullName evidence="11">Erythroid transcription factor</fullName>
    </submittedName>
</protein>
<dbReference type="Pfam" id="PF00320">
    <property type="entry name" value="GATA"/>
    <property type="match status" value="1"/>
</dbReference>
<feature type="region of interest" description="Disordered" evidence="9">
    <location>
        <begin position="135"/>
        <end position="161"/>
    </location>
</feature>
<keyword evidence="2" id="KW-0479">Metal-binding</keyword>